<name>A0ACC3TAA2_LIPKO</name>
<protein>
    <submittedName>
        <fullName evidence="1">Ras guanine nucleotide exchange factor domain-containing protein</fullName>
    </submittedName>
</protein>
<gene>
    <name evidence="1" type="ORF">V1525DRAFT_395302</name>
</gene>
<sequence length="1094" mass="122468">MIASDPFATMAASDGDVIESVEQKVPISRPASISSTDSAHSSVSSQVETMSAADKVHTKYSDEPPILFVRALYSYKTDEPNSLSFEKGDVISVSLQLDTGWWDGQLGEKRGWFPSNYCEPIDVHDLSEEIITSLRLYNDDYVDKNEYEDDDDDDDDQDPPSPLSMSRSNIDKVSESNTQLSTSPVLAHTQRTSNGNIGSSVFTSHHDSVDTTLPRASITSLNLPELHHGLTWDDLQVAVTSAVDRLLEVLRSYKKSDYRARIDDLLDCLSALMTGAGLPGFSVSPADTRYHNPFRQLMAALGRLELSAELASATDSTQNDDECEGDCERIIAATVRFILVARRDRPEPGKRLLPGFVDKANIGGNWTGNGVRLPASSLSHYSTTSNSSFDNFWGCQRNRENSAISLVIMDDQFLDFAENSRSTITHVVRDILRFLDQPYAKSSDEDILIEKALRIMDLVRTLLSSLESTDLTPFSKPMSSTVSDFRTRKQNLYDAVAGFVLETQNITLLTDPAPSQTRIQRLRNAIKDIDASVQEIVLLIQLLVHETELTDVKSSNAIIRPHAKQNEQRSGSKSPKPDVSYFGFVAGDERDSSTPDPTRSGSVSSVYKSGMKVRQFFGREPPFGSISSGRDGREVTPWYLENEHEHDLVFDARGSVKGGAAVALIERLTRHDFLDTSFNATFLLTYRSFMTSRTLFEMLIARFTIHPPDTLSDEEFEEWLDRKQKPIRLRVLNILKTWLEQYWDDPLDESEEDAAMTRDILSSLAAFAAQLMQQLFPGAAALAKIVRQRQQGHDVSKHLIFNLGGPVPPPILPKRGMKKLKLTHIDALELARQLTIIESQLFNRIRPLECLNRAWSAKRSGSVSSNGSICGPAPAENIKALILYSNQLTNWTAQVALVQTDLKKRANVIKHLISVAEKCRQLNNFSSMTAIISALYSATIHRLSRTWDQVPHRSQVMLDNMNRLMNSSRNFGEYRAMLHLVNRPCVPFFGVYLTDLTFIEDGNTDMLLLNQDNEAQLINFSKRAKSAEVIREIQQYQCVPYALTPVAELQEMIKGSLAKAPPIDSLYDMSLSIEPRDRGDDDKISRLLQDNGFL</sequence>
<evidence type="ECO:0000313" key="1">
    <source>
        <dbReference type="EMBL" id="KAK9240546.1"/>
    </source>
</evidence>
<keyword evidence="2" id="KW-1185">Reference proteome</keyword>
<proteinExistence type="predicted"/>
<dbReference type="Proteomes" id="UP001433508">
    <property type="component" value="Unassembled WGS sequence"/>
</dbReference>
<accession>A0ACC3TAA2</accession>
<evidence type="ECO:0000313" key="2">
    <source>
        <dbReference type="Proteomes" id="UP001433508"/>
    </source>
</evidence>
<reference evidence="2" key="1">
    <citation type="journal article" date="2024" name="Front. Bioeng. Biotechnol.">
        <title>Genome-scale model development and genomic sequencing of the oleaginous clade Lipomyces.</title>
        <authorList>
            <person name="Czajka J.J."/>
            <person name="Han Y."/>
            <person name="Kim J."/>
            <person name="Mondo S.J."/>
            <person name="Hofstad B.A."/>
            <person name="Robles A."/>
            <person name="Haridas S."/>
            <person name="Riley R."/>
            <person name="LaButti K."/>
            <person name="Pangilinan J."/>
            <person name="Andreopoulos W."/>
            <person name="Lipzen A."/>
            <person name="Yan J."/>
            <person name="Wang M."/>
            <person name="Ng V."/>
            <person name="Grigoriev I.V."/>
            <person name="Spatafora J.W."/>
            <person name="Magnuson J.K."/>
            <person name="Baker S.E."/>
            <person name="Pomraning K.R."/>
        </authorList>
    </citation>
    <scope>NUCLEOTIDE SEQUENCE [LARGE SCALE GENOMIC DNA]</scope>
    <source>
        <strain evidence="2">CBS 7786</strain>
    </source>
</reference>
<dbReference type="EMBL" id="MU971339">
    <property type="protein sequence ID" value="KAK9240546.1"/>
    <property type="molecule type" value="Genomic_DNA"/>
</dbReference>
<organism evidence="1 2">
    <name type="scientific">Lipomyces kononenkoae</name>
    <name type="common">Yeast</name>
    <dbReference type="NCBI Taxonomy" id="34357"/>
    <lineage>
        <taxon>Eukaryota</taxon>
        <taxon>Fungi</taxon>
        <taxon>Dikarya</taxon>
        <taxon>Ascomycota</taxon>
        <taxon>Saccharomycotina</taxon>
        <taxon>Lipomycetes</taxon>
        <taxon>Lipomycetales</taxon>
        <taxon>Lipomycetaceae</taxon>
        <taxon>Lipomyces</taxon>
    </lineage>
</organism>
<comment type="caution">
    <text evidence="1">The sequence shown here is derived from an EMBL/GenBank/DDBJ whole genome shotgun (WGS) entry which is preliminary data.</text>
</comment>